<keyword evidence="11" id="KW-0812">Transmembrane</keyword>
<evidence type="ECO:0000256" key="12">
    <source>
        <dbReference type="SAM" id="SignalP"/>
    </source>
</evidence>
<evidence type="ECO:0000259" key="13">
    <source>
        <dbReference type="PROSITE" id="PS50022"/>
    </source>
</evidence>
<name>A0A1G9WY09_9ACTO</name>
<dbReference type="Pfam" id="PF00754">
    <property type="entry name" value="F5_F8_type_C"/>
    <property type="match status" value="1"/>
</dbReference>
<dbReference type="GO" id="GO:0006508">
    <property type="term" value="P:proteolysis"/>
    <property type="evidence" value="ECO:0007669"/>
    <property type="project" value="UniProtKB-KW"/>
</dbReference>
<keyword evidence="5 12" id="KW-0732">Signal</keyword>
<comment type="similarity">
    <text evidence="1 9">Belongs to the peptidase S8 family.</text>
</comment>
<evidence type="ECO:0000256" key="2">
    <source>
        <dbReference type="ARBA" id="ARBA00022512"/>
    </source>
</evidence>
<evidence type="ECO:0000256" key="11">
    <source>
        <dbReference type="SAM" id="Phobius"/>
    </source>
</evidence>
<dbReference type="InterPro" id="IPR015500">
    <property type="entry name" value="Peptidase_S8_subtilisin-rel"/>
</dbReference>
<dbReference type="InterPro" id="IPR008979">
    <property type="entry name" value="Galactose-bd-like_sf"/>
</dbReference>
<protein>
    <submittedName>
        <fullName evidence="14">Fn3-like domain-containing protein</fullName>
    </submittedName>
</protein>
<dbReference type="InterPro" id="IPR036852">
    <property type="entry name" value="Peptidase_S8/S53_dom_sf"/>
</dbReference>
<dbReference type="PANTHER" id="PTHR43806">
    <property type="entry name" value="PEPTIDASE S8"/>
    <property type="match status" value="1"/>
</dbReference>
<feature type="region of interest" description="Disordered" evidence="10">
    <location>
        <begin position="1084"/>
        <end position="1133"/>
    </location>
</feature>
<evidence type="ECO:0000256" key="9">
    <source>
        <dbReference type="PROSITE-ProRule" id="PRU01240"/>
    </source>
</evidence>
<dbReference type="SUPFAM" id="SSF52743">
    <property type="entry name" value="Subtilisin-like"/>
    <property type="match status" value="1"/>
</dbReference>
<dbReference type="Gene3D" id="2.60.40.1710">
    <property type="entry name" value="Subtilisin-like superfamily"/>
    <property type="match status" value="1"/>
</dbReference>
<dbReference type="RefSeq" id="WP_256329252.1">
    <property type="nucleotide sequence ID" value="NZ_FNHU01000008.1"/>
</dbReference>
<feature type="compositionally biased region" description="Polar residues" evidence="10">
    <location>
        <begin position="1103"/>
        <end position="1114"/>
    </location>
</feature>
<dbReference type="SUPFAM" id="SSF49785">
    <property type="entry name" value="Galactose-binding domain-like"/>
    <property type="match status" value="1"/>
</dbReference>
<sequence>MRHRLRSVRPEHQIRHPLAAAAAALTAVALLAPAAAAPADTDTPAAASAIPSVPDTDAVASTKITRDITLPDGSDAEAIENRWFVELASPAVADGGDAATVAAEQDQLTAAIRDAGIDAEVTTAYGDLWNGVALAVDDSAIESLAELDEVVSIQPVVRIPQPAEEASADSRTDAEQAEGVLTPQMTTALDLTGADLAHFELGYTGDGIKIGIIDSGVDYDHVEFGGTGTAGTETTEGDGSTSFPNAKVTAGYDFVGDAYGDPTVAAQDAQAAFKPVPDAYPDDCSGHGSHVAGIAAAQGTAGTAEITGVAPDAEIGAYRVFGCQGSSNAEVMAAAMQQAAADGMDVINLSVSADYMVVTGYPITASAESLAAQGVIITASQGNAGESGVWTLGAPAAATHVLAAGSVDNTIALSHYLTVSSAGTSEKFLYANAEGGTASVTRDDDAHYPLVASGDPAADGGDEAADPSLLCRPVDADAFAGKIVLVRRGGCDFYTKAANAQAAGAVGVVFDNSAPGQLGVTLTSSDGGVISIPVVAVDQASGDAIRAALADDSQLTFAEEPAEFNIATGGKVSAFSAWGLNTDLGLKPDVVAPGGYIWSTWPLEDGGYRSASGTSMAAPYLAGSVALIMQAHPEIQDASGTGPVDEVAWRLRSTATPLAWSGADDAALLEPVAHQGAGLIDVDAAIGATTSVSASVLNLGESEHYPDGNTQEVTLTNRASRPVTYSLSHADAVTVTGAASAPEQGTSTPAAVSSDGTAITVPAGGSATLTVTITAPADAADGDLYGGWLVLTPDGGGDAVRIPYAGVAGNLAAAQVFGDATAVVDLDGKAVNTGRYVFGDSTRTSEGAYEDLPVVLIEPLIPYRGAVLEVSRVYNDGTVSYLGPAAYDTEWRVRGQNPAFVWSGGYYDADGAIQQAPTGDYQLTVRVCPVGGDGTEATDWATWTSPEIAIDWKSDGYLPQSALTAVSPDGAGVDDNIFTTVAAESAEAGHVLDLGATHDMNKFHYTPDQATGAAHATGLTVYVSADGENWEPVGTTEIDATRWAPTILELDQAVRGRYVRFDLTNARSGETSGVSVAELRVAGEQVSDPTPSPTSGPAAEPTTAPSADQPSAPTGSMGAGSAEDAIGSSAEGGAHQAAATAAAASTTVNGQALARTGAYTALGLVALALVIVGVALLWLRRHHRG</sequence>
<dbReference type="PRINTS" id="PR00723">
    <property type="entry name" value="SUBTILISIN"/>
</dbReference>
<evidence type="ECO:0000313" key="14">
    <source>
        <dbReference type="EMBL" id="SDM89329.1"/>
    </source>
</evidence>
<accession>A0A1G9WY09</accession>
<dbReference type="InterPro" id="IPR046450">
    <property type="entry name" value="PA_dom_sf"/>
</dbReference>
<keyword evidence="11" id="KW-0472">Membrane</keyword>
<evidence type="ECO:0000256" key="8">
    <source>
        <dbReference type="PIRSR" id="PIRSR615500-1"/>
    </source>
</evidence>
<evidence type="ECO:0000256" key="6">
    <source>
        <dbReference type="ARBA" id="ARBA00022801"/>
    </source>
</evidence>
<dbReference type="PANTHER" id="PTHR43806:SF11">
    <property type="entry name" value="CEREVISIN-RELATED"/>
    <property type="match status" value="1"/>
</dbReference>
<feature type="transmembrane region" description="Helical" evidence="11">
    <location>
        <begin position="1158"/>
        <end position="1179"/>
    </location>
</feature>
<dbReference type="Gene3D" id="2.60.120.260">
    <property type="entry name" value="Galactose-binding domain-like"/>
    <property type="match status" value="1"/>
</dbReference>
<reference evidence="14 15" key="1">
    <citation type="submission" date="2016-10" db="EMBL/GenBank/DDBJ databases">
        <authorList>
            <person name="de Groot N.N."/>
        </authorList>
    </citation>
    <scope>NUCLEOTIDE SEQUENCE [LARGE SCALE GENOMIC DNA]</scope>
    <source>
        <strain evidence="14 15">KPR-7B</strain>
    </source>
</reference>
<evidence type="ECO:0000256" key="3">
    <source>
        <dbReference type="ARBA" id="ARBA00022525"/>
    </source>
</evidence>
<dbReference type="InterPro" id="IPR010435">
    <property type="entry name" value="C5a/SBT2-like_Fn3"/>
</dbReference>
<keyword evidence="4 9" id="KW-0645">Protease</keyword>
<dbReference type="PROSITE" id="PS00137">
    <property type="entry name" value="SUBTILASE_HIS"/>
    <property type="match status" value="1"/>
</dbReference>
<dbReference type="InterPro" id="IPR023827">
    <property type="entry name" value="Peptidase_S8_Asp-AS"/>
</dbReference>
<dbReference type="InterPro" id="IPR000209">
    <property type="entry name" value="Peptidase_S8/S53_dom"/>
</dbReference>
<dbReference type="InterPro" id="IPR050131">
    <property type="entry name" value="Peptidase_S8_subtilisin-like"/>
</dbReference>
<dbReference type="PROSITE" id="PS50022">
    <property type="entry name" value="FA58C_3"/>
    <property type="match status" value="1"/>
</dbReference>
<dbReference type="GO" id="GO:0004252">
    <property type="term" value="F:serine-type endopeptidase activity"/>
    <property type="evidence" value="ECO:0007669"/>
    <property type="project" value="UniProtKB-UniRule"/>
</dbReference>
<proteinExistence type="inferred from homology"/>
<dbReference type="AlphaFoldDB" id="A0A1G9WY09"/>
<feature type="active site" description="Charge relay system" evidence="8 9">
    <location>
        <position position="214"/>
    </location>
</feature>
<dbReference type="Pfam" id="PF02225">
    <property type="entry name" value="PA"/>
    <property type="match status" value="1"/>
</dbReference>
<dbReference type="Proteomes" id="UP000199671">
    <property type="component" value="Unassembled WGS sequence"/>
</dbReference>
<dbReference type="InterPro" id="IPR022398">
    <property type="entry name" value="Peptidase_S8_His-AS"/>
</dbReference>
<evidence type="ECO:0000256" key="4">
    <source>
        <dbReference type="ARBA" id="ARBA00022670"/>
    </source>
</evidence>
<dbReference type="PROSITE" id="PS51892">
    <property type="entry name" value="SUBTILASE"/>
    <property type="match status" value="1"/>
</dbReference>
<evidence type="ECO:0000256" key="5">
    <source>
        <dbReference type="ARBA" id="ARBA00022729"/>
    </source>
</evidence>
<feature type="signal peptide" evidence="12">
    <location>
        <begin position="1"/>
        <end position="36"/>
    </location>
</feature>
<feature type="active site" description="Charge relay system" evidence="8 9">
    <location>
        <position position="287"/>
    </location>
</feature>
<feature type="domain" description="F5/8 type C" evidence="13">
    <location>
        <begin position="992"/>
        <end position="1084"/>
    </location>
</feature>
<feature type="active site" description="Charge relay system" evidence="8 9">
    <location>
        <position position="615"/>
    </location>
</feature>
<keyword evidence="2" id="KW-0134">Cell wall</keyword>
<evidence type="ECO:0000256" key="10">
    <source>
        <dbReference type="SAM" id="MobiDB-lite"/>
    </source>
</evidence>
<dbReference type="InterPro" id="IPR003137">
    <property type="entry name" value="PA_domain"/>
</dbReference>
<keyword evidence="6 9" id="KW-0378">Hydrolase</keyword>
<dbReference type="Gene3D" id="3.50.30.30">
    <property type="match status" value="1"/>
</dbReference>
<dbReference type="PROSITE" id="PS00136">
    <property type="entry name" value="SUBTILASE_ASP"/>
    <property type="match status" value="1"/>
</dbReference>
<feature type="chain" id="PRO_5011638463" evidence="12">
    <location>
        <begin position="37"/>
        <end position="1185"/>
    </location>
</feature>
<dbReference type="InterPro" id="IPR000421">
    <property type="entry name" value="FA58C"/>
</dbReference>
<dbReference type="Gene3D" id="3.40.50.200">
    <property type="entry name" value="Peptidase S8/S53 domain"/>
    <property type="match status" value="1"/>
</dbReference>
<organism evidence="14 15">
    <name type="scientific">Actinomyces ruminicola</name>
    <dbReference type="NCBI Taxonomy" id="332524"/>
    <lineage>
        <taxon>Bacteria</taxon>
        <taxon>Bacillati</taxon>
        <taxon>Actinomycetota</taxon>
        <taxon>Actinomycetes</taxon>
        <taxon>Actinomycetales</taxon>
        <taxon>Actinomycetaceae</taxon>
        <taxon>Actinomyces</taxon>
    </lineage>
</organism>
<keyword evidence="3" id="KW-0964">Secreted</keyword>
<dbReference type="Pfam" id="PF06280">
    <property type="entry name" value="fn3_5"/>
    <property type="match status" value="1"/>
</dbReference>
<dbReference type="GO" id="GO:0016020">
    <property type="term" value="C:membrane"/>
    <property type="evidence" value="ECO:0007669"/>
    <property type="project" value="InterPro"/>
</dbReference>
<dbReference type="Pfam" id="PF00082">
    <property type="entry name" value="Peptidase_S8"/>
    <property type="match status" value="1"/>
</dbReference>
<dbReference type="SUPFAM" id="SSF52025">
    <property type="entry name" value="PA domain"/>
    <property type="match status" value="1"/>
</dbReference>
<gene>
    <name evidence="14" type="ORF">SAMN04487766_10892</name>
</gene>
<keyword evidence="7 9" id="KW-0720">Serine protease</keyword>
<dbReference type="EMBL" id="FNHU01000008">
    <property type="protein sequence ID" value="SDM89329.1"/>
    <property type="molecule type" value="Genomic_DNA"/>
</dbReference>
<keyword evidence="11" id="KW-1133">Transmembrane helix</keyword>
<evidence type="ECO:0000256" key="7">
    <source>
        <dbReference type="ARBA" id="ARBA00022825"/>
    </source>
</evidence>
<evidence type="ECO:0000256" key="1">
    <source>
        <dbReference type="ARBA" id="ARBA00011073"/>
    </source>
</evidence>
<evidence type="ECO:0000313" key="15">
    <source>
        <dbReference type="Proteomes" id="UP000199671"/>
    </source>
</evidence>